<evidence type="ECO:0000256" key="1">
    <source>
        <dbReference type="SAM" id="Coils"/>
    </source>
</evidence>
<evidence type="ECO:0000313" key="4">
    <source>
        <dbReference type="Proteomes" id="UP001154282"/>
    </source>
</evidence>
<name>A0AAV0QHQ2_9ROSI</name>
<comment type="caution">
    <text evidence="3">The sequence shown here is derived from an EMBL/GenBank/DDBJ whole genome shotgun (WGS) entry which is preliminary data.</text>
</comment>
<feature type="compositionally biased region" description="Polar residues" evidence="2">
    <location>
        <begin position="50"/>
        <end position="60"/>
    </location>
</feature>
<feature type="region of interest" description="Disordered" evidence="2">
    <location>
        <begin position="107"/>
        <end position="138"/>
    </location>
</feature>
<keyword evidence="1" id="KW-0175">Coiled coil</keyword>
<evidence type="ECO:0000313" key="3">
    <source>
        <dbReference type="EMBL" id="CAI0544639.1"/>
    </source>
</evidence>
<evidence type="ECO:0008006" key="5">
    <source>
        <dbReference type="Google" id="ProtNLM"/>
    </source>
</evidence>
<dbReference type="AlphaFoldDB" id="A0AAV0QHQ2"/>
<evidence type="ECO:0000256" key="2">
    <source>
        <dbReference type="SAM" id="MobiDB-lite"/>
    </source>
</evidence>
<dbReference type="EMBL" id="CAMGYJ010000009">
    <property type="protein sequence ID" value="CAI0544639.1"/>
    <property type="molecule type" value="Genomic_DNA"/>
</dbReference>
<feature type="coiled-coil region" evidence="1">
    <location>
        <begin position="257"/>
        <end position="291"/>
    </location>
</feature>
<proteinExistence type="predicted"/>
<feature type="region of interest" description="Disordered" evidence="2">
    <location>
        <begin position="1"/>
        <end position="91"/>
    </location>
</feature>
<feature type="compositionally biased region" description="Basic and acidic residues" evidence="2">
    <location>
        <begin position="61"/>
        <end position="83"/>
    </location>
</feature>
<dbReference type="Proteomes" id="UP001154282">
    <property type="component" value="Unassembled WGS sequence"/>
</dbReference>
<sequence length="344" mass="37922">MASPGDSSHVFPRRRSFFIRKGGEPKTPTTIDSRKPTAGDDTPTKPLFTGSPQSSSSGTNKRSEQKRIKRETSTPKPATHENHNVGNGGRGDLQLSVKVEEAFFQEDEATPPPKEHQPHHALSKLVGPPAPGSPAKAKQLSSQIRQAYALSIPNVKTALVAFLTTASPNDVDGMIQQANSAFASLEVHGADYRSFYDGVRAYICYCSQLSATEKELQDNEDNIGVLARHKQLSKEITKGSKAVYKLDDELQHEASFMVQLESRVEDAREALKEMEMELEERKMRVAELEGVKIQKLKVLEMNIDGVGKIAGKAKCIEEIIKDIVSRLELAKIAVEQSRAELFRG</sequence>
<keyword evidence="4" id="KW-1185">Reference proteome</keyword>
<protein>
    <recommendedName>
        <fullName evidence="5">Translin-associated factor X-interacting protein 1 N-terminal domain-containing protein</fullName>
    </recommendedName>
</protein>
<gene>
    <name evidence="3" type="ORF">LITE_LOCUS43244</name>
</gene>
<reference evidence="3" key="1">
    <citation type="submission" date="2022-08" db="EMBL/GenBank/DDBJ databases">
        <authorList>
            <person name="Gutierrez-Valencia J."/>
        </authorList>
    </citation>
    <scope>NUCLEOTIDE SEQUENCE</scope>
</reference>
<accession>A0AAV0QHQ2</accession>
<organism evidence="3 4">
    <name type="scientific">Linum tenue</name>
    <dbReference type="NCBI Taxonomy" id="586396"/>
    <lineage>
        <taxon>Eukaryota</taxon>
        <taxon>Viridiplantae</taxon>
        <taxon>Streptophyta</taxon>
        <taxon>Embryophyta</taxon>
        <taxon>Tracheophyta</taxon>
        <taxon>Spermatophyta</taxon>
        <taxon>Magnoliopsida</taxon>
        <taxon>eudicotyledons</taxon>
        <taxon>Gunneridae</taxon>
        <taxon>Pentapetalae</taxon>
        <taxon>rosids</taxon>
        <taxon>fabids</taxon>
        <taxon>Malpighiales</taxon>
        <taxon>Linaceae</taxon>
        <taxon>Linum</taxon>
    </lineage>
</organism>